<dbReference type="VEuPathDB" id="FungiDB:AeMF1_010644"/>
<keyword evidence="6" id="KW-0479">Metal-binding</keyword>
<dbReference type="InterPro" id="IPR004254">
    <property type="entry name" value="AdipoR/HlyIII-related"/>
</dbReference>
<evidence type="ECO:0000256" key="6">
    <source>
        <dbReference type="PIRSR" id="PIRSR604254-1"/>
    </source>
</evidence>
<comment type="caution">
    <text evidence="9">The sequence shown here is derived from an EMBL/GenBank/DDBJ whole genome shotgun (WGS) entry which is preliminary data.</text>
</comment>
<feature type="transmembrane region" description="Helical" evidence="8">
    <location>
        <begin position="423"/>
        <end position="441"/>
    </location>
</feature>
<evidence type="ECO:0000256" key="4">
    <source>
        <dbReference type="ARBA" id="ARBA00022989"/>
    </source>
</evidence>
<dbReference type="EMBL" id="VJMJ01000320">
    <property type="protein sequence ID" value="KAF0722868.1"/>
    <property type="molecule type" value="Genomic_DNA"/>
</dbReference>
<dbReference type="PANTHER" id="PTHR20855">
    <property type="entry name" value="ADIPOR/PROGESTIN RECEPTOR-RELATED"/>
    <property type="match status" value="1"/>
</dbReference>
<proteinExistence type="inferred from homology"/>
<evidence type="ECO:0008006" key="11">
    <source>
        <dbReference type="Google" id="ProtNLM"/>
    </source>
</evidence>
<evidence type="ECO:0000256" key="1">
    <source>
        <dbReference type="ARBA" id="ARBA00004141"/>
    </source>
</evidence>
<reference evidence="9 10" key="1">
    <citation type="submission" date="2019-07" db="EMBL/GenBank/DDBJ databases">
        <title>Genomics analysis of Aphanomyces spp. identifies a new class of oomycete effector associated with host adaptation.</title>
        <authorList>
            <person name="Gaulin E."/>
        </authorList>
    </citation>
    <scope>NUCLEOTIDE SEQUENCE [LARGE SCALE GENOMIC DNA]</scope>
    <source>
        <strain evidence="9 10">ATCC 201684</strain>
    </source>
</reference>
<accession>A0A6G0W742</accession>
<dbReference type="PANTHER" id="PTHR20855:SF52">
    <property type="entry name" value="ADIPONECTIN RECEPTOR PROTEIN"/>
    <property type="match status" value="1"/>
</dbReference>
<dbReference type="Proteomes" id="UP000481153">
    <property type="component" value="Unassembled WGS sequence"/>
</dbReference>
<keyword evidence="6" id="KW-0862">Zinc</keyword>
<feature type="transmembrane region" description="Helical" evidence="8">
    <location>
        <begin position="321"/>
        <end position="343"/>
    </location>
</feature>
<dbReference type="GO" id="GO:0046872">
    <property type="term" value="F:metal ion binding"/>
    <property type="evidence" value="ECO:0007669"/>
    <property type="project" value="UniProtKB-KW"/>
</dbReference>
<feature type="binding site" evidence="6">
    <location>
        <position position="422"/>
    </location>
    <ligand>
        <name>Zn(2+)</name>
        <dbReference type="ChEBI" id="CHEBI:29105"/>
    </ligand>
</feature>
<evidence type="ECO:0000256" key="7">
    <source>
        <dbReference type="SAM" id="MobiDB-lite"/>
    </source>
</evidence>
<evidence type="ECO:0000256" key="2">
    <source>
        <dbReference type="ARBA" id="ARBA00007018"/>
    </source>
</evidence>
<feature type="transmembrane region" description="Helical" evidence="8">
    <location>
        <begin position="75"/>
        <end position="94"/>
    </location>
</feature>
<evidence type="ECO:0000313" key="9">
    <source>
        <dbReference type="EMBL" id="KAF0722868.1"/>
    </source>
</evidence>
<dbReference type="AlphaFoldDB" id="A0A6G0W742"/>
<feature type="transmembrane region" description="Helical" evidence="8">
    <location>
        <begin position="255"/>
        <end position="282"/>
    </location>
</feature>
<name>A0A6G0W742_9STRA</name>
<comment type="subcellular location">
    <subcellularLocation>
        <location evidence="1">Membrane</location>
        <topology evidence="1">Multi-pass membrane protein</topology>
    </subcellularLocation>
</comment>
<organism evidence="9 10">
    <name type="scientific">Aphanomyces euteiches</name>
    <dbReference type="NCBI Taxonomy" id="100861"/>
    <lineage>
        <taxon>Eukaryota</taxon>
        <taxon>Sar</taxon>
        <taxon>Stramenopiles</taxon>
        <taxon>Oomycota</taxon>
        <taxon>Saprolegniomycetes</taxon>
        <taxon>Saprolegniales</taxon>
        <taxon>Verrucalvaceae</taxon>
        <taxon>Aphanomyces</taxon>
    </lineage>
</organism>
<dbReference type="Pfam" id="PF03006">
    <property type="entry name" value="HlyIII"/>
    <property type="match status" value="1"/>
</dbReference>
<dbReference type="GO" id="GO:0038023">
    <property type="term" value="F:signaling receptor activity"/>
    <property type="evidence" value="ECO:0007669"/>
    <property type="project" value="TreeGrafter"/>
</dbReference>
<keyword evidence="5 8" id="KW-0472">Membrane</keyword>
<keyword evidence="3 8" id="KW-0812">Transmembrane</keyword>
<evidence type="ECO:0000256" key="3">
    <source>
        <dbReference type="ARBA" id="ARBA00022692"/>
    </source>
</evidence>
<feature type="transmembrane region" description="Helical" evidence="8">
    <location>
        <begin position="349"/>
        <end position="371"/>
    </location>
</feature>
<feature type="binding site" evidence="6">
    <location>
        <position position="276"/>
    </location>
    <ligand>
        <name>Zn(2+)</name>
        <dbReference type="ChEBI" id="CHEBI:29105"/>
    </ligand>
</feature>
<evidence type="ECO:0000256" key="8">
    <source>
        <dbReference type="SAM" id="Phobius"/>
    </source>
</evidence>
<gene>
    <name evidence="9" type="ORF">Ae201684_018099</name>
</gene>
<feature type="transmembrane region" description="Helical" evidence="8">
    <location>
        <begin position="294"/>
        <end position="314"/>
    </location>
</feature>
<keyword evidence="4 8" id="KW-1133">Transmembrane helix</keyword>
<comment type="similarity">
    <text evidence="2">Belongs to the ADIPOR family.</text>
</comment>
<feature type="region of interest" description="Disordered" evidence="7">
    <location>
        <begin position="1"/>
        <end position="20"/>
    </location>
</feature>
<evidence type="ECO:0000256" key="5">
    <source>
        <dbReference type="ARBA" id="ARBA00023136"/>
    </source>
</evidence>
<feature type="binding site" evidence="6">
    <location>
        <position position="426"/>
    </location>
    <ligand>
        <name>Zn(2+)</name>
        <dbReference type="ChEBI" id="CHEBI:29105"/>
    </ligand>
</feature>
<sequence>MAVDAVPQAQLKSQRTSGNASVEKKKTLGAFDKLKTEGFAYMAENTYIHHGYRIHYSMKECLLSLFEMHNETLNVWTHMIGALIFFSLLVFVYLQMESIHVVNEAPHHVELVNLPYLQHGQHTFRLFSTHALMETSERALVQTLSLHGPPREFLESATVLFNSTLSELLQERDISADVRLLQQDLIQLTERLLALADHAWLNRHVFSHLTSLQDSVRDRLNALKMRHQETIRDGVQALTDVLNVLRFDLDHKVPAWPISIFVSSAIFCLSCSTIFHLLFAVSRPVFAVLSRLDYAGISILISGSFFPIQYYGFYCNDDLRWFYLLTTSALAAITFIMAMLPVFATHKFLVIRTCTFIAFGLFGSVPVFHMAFLHGFFDEQVQLILTPMLWEGFFYIGGAMIYMSKIPERFSPGKFDVLFGSHQIWHVCVVLAALVHYSIVIGHYEWRWNNQCPIVP</sequence>
<feature type="transmembrane region" description="Helical" evidence="8">
    <location>
        <begin position="383"/>
        <end position="403"/>
    </location>
</feature>
<feature type="compositionally biased region" description="Polar residues" evidence="7">
    <location>
        <begin position="10"/>
        <end position="20"/>
    </location>
</feature>
<protein>
    <recommendedName>
        <fullName evidence="11">Haemolysin-III related</fullName>
    </recommendedName>
</protein>
<dbReference type="GO" id="GO:0016020">
    <property type="term" value="C:membrane"/>
    <property type="evidence" value="ECO:0007669"/>
    <property type="project" value="UniProtKB-SubCell"/>
</dbReference>
<keyword evidence="10" id="KW-1185">Reference proteome</keyword>
<evidence type="ECO:0000313" key="10">
    <source>
        <dbReference type="Proteomes" id="UP000481153"/>
    </source>
</evidence>